<dbReference type="InterPro" id="IPR050882">
    <property type="entry name" value="Prepilin_peptidase/N-MTase"/>
</dbReference>
<evidence type="ECO:0000256" key="1">
    <source>
        <dbReference type="ARBA" id="ARBA00005801"/>
    </source>
</evidence>
<dbReference type="PRINTS" id="PR00864">
    <property type="entry name" value="PREPILNPTASE"/>
</dbReference>
<dbReference type="GO" id="GO:0004190">
    <property type="term" value="F:aspartic-type endopeptidase activity"/>
    <property type="evidence" value="ECO:0007669"/>
    <property type="project" value="InterPro"/>
</dbReference>
<evidence type="ECO:0000313" key="6">
    <source>
        <dbReference type="Proteomes" id="UP000182932"/>
    </source>
</evidence>
<feature type="transmembrane region" description="Helical" evidence="3">
    <location>
        <begin position="6"/>
        <end position="24"/>
    </location>
</feature>
<dbReference type="Proteomes" id="UP000182932">
    <property type="component" value="Unassembled WGS sequence"/>
</dbReference>
<dbReference type="Pfam" id="PF01478">
    <property type="entry name" value="Peptidase_A24"/>
    <property type="match status" value="1"/>
</dbReference>
<dbReference type="GO" id="GO:0006465">
    <property type="term" value="P:signal peptide processing"/>
    <property type="evidence" value="ECO:0007669"/>
    <property type="project" value="TreeGrafter"/>
</dbReference>
<dbReference type="InterPro" id="IPR000045">
    <property type="entry name" value="Prepilin_IV_endopep_pep"/>
</dbReference>
<dbReference type="PANTHER" id="PTHR30487">
    <property type="entry name" value="TYPE 4 PREPILIN-LIKE PROTEINS LEADER PEPTIDE-PROCESSING ENZYME"/>
    <property type="match status" value="1"/>
</dbReference>
<evidence type="ECO:0000313" key="5">
    <source>
        <dbReference type="EMBL" id="SEK06879.1"/>
    </source>
</evidence>
<keyword evidence="3" id="KW-0812">Transmembrane</keyword>
<keyword evidence="3" id="KW-0472">Membrane</keyword>
<evidence type="ECO:0000256" key="2">
    <source>
        <dbReference type="RuleBase" id="RU003793"/>
    </source>
</evidence>
<gene>
    <name evidence="5" type="ORF">SAMN04487940_12356</name>
</gene>
<evidence type="ECO:0000259" key="4">
    <source>
        <dbReference type="Pfam" id="PF01478"/>
    </source>
</evidence>
<dbReference type="RefSeq" id="WP_074839313.1">
    <property type="nucleotide sequence ID" value="NZ_CBDCHI020000006.1"/>
</dbReference>
<dbReference type="AlphaFoldDB" id="A0A975WED2"/>
<protein>
    <submittedName>
        <fullName evidence="5">Leader peptidase (Prepilin peptidase) / N-methyltransferase</fullName>
    </submittedName>
</protein>
<comment type="caution">
    <text evidence="5">The sequence shown here is derived from an EMBL/GenBank/DDBJ whole genome shotgun (WGS) entry which is preliminary data.</text>
</comment>
<feature type="transmembrane region" description="Helical" evidence="3">
    <location>
        <begin position="100"/>
        <end position="124"/>
    </location>
</feature>
<dbReference type="GeneID" id="80820611"/>
<dbReference type="InterPro" id="IPR014032">
    <property type="entry name" value="Peptidase_A24A_bac"/>
</dbReference>
<dbReference type="EMBL" id="FNYY01000023">
    <property type="protein sequence ID" value="SEK06879.1"/>
    <property type="molecule type" value="Genomic_DNA"/>
</dbReference>
<feature type="transmembrane region" description="Helical" evidence="3">
    <location>
        <begin position="58"/>
        <end position="79"/>
    </location>
</feature>
<dbReference type="Gene3D" id="1.20.120.1220">
    <property type="match status" value="1"/>
</dbReference>
<keyword evidence="6" id="KW-1185">Reference proteome</keyword>
<accession>A0A975WED2</accession>
<organism evidence="5 6">
    <name type="scientific">Marinovum algicola</name>
    <dbReference type="NCBI Taxonomy" id="42444"/>
    <lineage>
        <taxon>Bacteria</taxon>
        <taxon>Pseudomonadati</taxon>
        <taxon>Pseudomonadota</taxon>
        <taxon>Alphaproteobacteria</taxon>
        <taxon>Rhodobacterales</taxon>
        <taxon>Roseobacteraceae</taxon>
        <taxon>Marinovum</taxon>
    </lineage>
</organism>
<keyword evidence="3" id="KW-1133">Transmembrane helix</keyword>
<evidence type="ECO:0000256" key="3">
    <source>
        <dbReference type="SAM" id="Phobius"/>
    </source>
</evidence>
<feature type="domain" description="Prepilin type IV endopeptidase peptidase" evidence="4">
    <location>
        <begin position="13"/>
        <end position="121"/>
    </location>
</feature>
<dbReference type="GO" id="GO:0005886">
    <property type="term" value="C:plasma membrane"/>
    <property type="evidence" value="ECO:0007669"/>
    <property type="project" value="TreeGrafter"/>
</dbReference>
<proteinExistence type="inferred from homology"/>
<feature type="transmembrane region" description="Helical" evidence="3">
    <location>
        <begin position="31"/>
        <end position="52"/>
    </location>
</feature>
<sequence>MPPVLVSLISDVVLLICLAALAWIDLRQFRLPDALTLPLVLLGLGLSLTGHGPAPLDAAIGAAAGFAVFWALGATYFRLRKIDGLGLGDAKLMAAAGAWLGWQMLPWLVLGASLPALVFALVTGQGRHDRIAFGLWLCLSFAVLRLAT</sequence>
<reference evidence="5 6" key="1">
    <citation type="submission" date="2016-10" db="EMBL/GenBank/DDBJ databases">
        <authorList>
            <person name="Varghese N."/>
            <person name="Submissions S."/>
        </authorList>
    </citation>
    <scope>NUCLEOTIDE SEQUENCE [LARGE SCALE GENOMIC DNA]</scope>
    <source>
        <strain evidence="5 6">FF3</strain>
    </source>
</reference>
<name>A0A975WED2_9RHOB</name>
<dbReference type="PANTHER" id="PTHR30487:SF0">
    <property type="entry name" value="PREPILIN LEADER PEPTIDASE_N-METHYLTRANSFERASE-RELATED"/>
    <property type="match status" value="1"/>
</dbReference>
<comment type="similarity">
    <text evidence="1 2">Belongs to the peptidase A24 family.</text>
</comment>